<evidence type="ECO:0000256" key="8">
    <source>
        <dbReference type="ARBA" id="ARBA00023136"/>
    </source>
</evidence>
<dbReference type="GO" id="GO:0005886">
    <property type="term" value="C:plasma membrane"/>
    <property type="evidence" value="ECO:0007669"/>
    <property type="project" value="UniProtKB-SubCell"/>
</dbReference>
<evidence type="ECO:0000256" key="13">
    <source>
        <dbReference type="RuleBase" id="RU000688"/>
    </source>
</evidence>
<evidence type="ECO:0000256" key="12">
    <source>
        <dbReference type="ARBA" id="ARBA00023224"/>
    </source>
</evidence>
<dbReference type="PANTHER" id="PTHR24242">
    <property type="entry name" value="G-PROTEIN COUPLED RECEPTOR"/>
    <property type="match status" value="1"/>
</dbReference>
<dbReference type="GO" id="GO:0004930">
    <property type="term" value="F:G protein-coupled receptor activity"/>
    <property type="evidence" value="ECO:0007669"/>
    <property type="project" value="UniProtKB-KW"/>
</dbReference>
<proteinExistence type="inferred from homology"/>
<feature type="transmembrane region" description="Helical" evidence="14">
    <location>
        <begin position="270"/>
        <end position="289"/>
    </location>
</feature>
<keyword evidence="2 14" id="KW-1003">Cell membrane</keyword>
<keyword evidence="7 13" id="KW-0297">G-protein coupled receptor</keyword>
<dbReference type="InterPro" id="IPR050939">
    <property type="entry name" value="Olfactory_GPCR1"/>
</dbReference>
<comment type="subcellular location">
    <subcellularLocation>
        <location evidence="1 14">Cell membrane</location>
        <topology evidence="1 14">Multi-pass membrane protein</topology>
    </subcellularLocation>
</comment>
<name>A0AAV7B1W3_ENGPU</name>
<evidence type="ECO:0000256" key="2">
    <source>
        <dbReference type="ARBA" id="ARBA00022475"/>
    </source>
</evidence>
<evidence type="ECO:0000313" key="16">
    <source>
        <dbReference type="EMBL" id="KAG8565845.1"/>
    </source>
</evidence>
<evidence type="ECO:0000256" key="10">
    <source>
        <dbReference type="ARBA" id="ARBA00023170"/>
    </source>
</evidence>
<evidence type="ECO:0000256" key="14">
    <source>
        <dbReference type="RuleBase" id="RU363047"/>
    </source>
</evidence>
<dbReference type="PANTHER" id="PTHR24242:SF411">
    <property type="entry name" value="OLFACTORY RECEPTOR"/>
    <property type="match status" value="1"/>
</dbReference>
<organism evidence="16 17">
    <name type="scientific">Engystomops pustulosus</name>
    <name type="common">Tungara frog</name>
    <name type="synonym">Physalaemus pustulosus</name>
    <dbReference type="NCBI Taxonomy" id="76066"/>
    <lineage>
        <taxon>Eukaryota</taxon>
        <taxon>Metazoa</taxon>
        <taxon>Chordata</taxon>
        <taxon>Craniata</taxon>
        <taxon>Vertebrata</taxon>
        <taxon>Euteleostomi</taxon>
        <taxon>Amphibia</taxon>
        <taxon>Batrachia</taxon>
        <taxon>Anura</taxon>
        <taxon>Neobatrachia</taxon>
        <taxon>Hyloidea</taxon>
        <taxon>Leptodactylidae</taxon>
        <taxon>Leiuperinae</taxon>
        <taxon>Engystomops</taxon>
    </lineage>
</organism>
<dbReference type="FunFam" id="1.20.1070.10:FF:000010">
    <property type="entry name" value="Olfactory receptor"/>
    <property type="match status" value="1"/>
</dbReference>
<sequence>MNHSVVTEFILLGFGNLHGFSIGVFILFLIIFLFTVLGNLLIILLVSTNVRLQSPMYYFLCHLSISDLVISTTIVPNMLSAVLHGAKQISYVGCLSQLYFYGGTIDTECFLLLVMSYDRYLAICNPLRYSRIMDFKCQVFLSLGPWLTGITVGLFAVIPMSGFYFCRDNIINSFYCELLPIQQLSCSDTSWLDLEAVVLSVPIFIMPCGFITVTYVYIFRTIMKIPSTTGKHKTFSTCSSHLIVVMIFYGTLISKYMIPSKGASLLTNKIVSLLHTVFTPLFNPIIYSLRNQDINMAFQKVFDKLLEISSNTF</sequence>
<evidence type="ECO:0000256" key="7">
    <source>
        <dbReference type="ARBA" id="ARBA00023040"/>
    </source>
</evidence>
<gene>
    <name evidence="16" type="ORF">GDO81_012993</name>
</gene>
<dbReference type="PROSITE" id="PS00237">
    <property type="entry name" value="G_PROTEIN_RECEP_F1_1"/>
    <property type="match status" value="1"/>
</dbReference>
<keyword evidence="10 13" id="KW-0675">Receptor</keyword>
<protein>
    <recommendedName>
        <fullName evidence="14">Olfactory receptor</fullName>
    </recommendedName>
</protein>
<dbReference type="Pfam" id="PF13853">
    <property type="entry name" value="7tm_4"/>
    <property type="match status" value="1"/>
</dbReference>
<dbReference type="Proteomes" id="UP000824782">
    <property type="component" value="Unassembled WGS sequence"/>
</dbReference>
<dbReference type="SUPFAM" id="SSF81321">
    <property type="entry name" value="Family A G protein-coupled receptor-like"/>
    <property type="match status" value="1"/>
</dbReference>
<dbReference type="GO" id="GO:0004984">
    <property type="term" value="F:olfactory receptor activity"/>
    <property type="evidence" value="ECO:0007669"/>
    <property type="project" value="InterPro"/>
</dbReference>
<feature type="transmembrane region" description="Helical" evidence="14">
    <location>
        <begin position="240"/>
        <end position="258"/>
    </location>
</feature>
<keyword evidence="4 13" id="KW-0812">Transmembrane</keyword>
<evidence type="ECO:0000256" key="5">
    <source>
        <dbReference type="ARBA" id="ARBA00022725"/>
    </source>
</evidence>
<feature type="domain" description="G-protein coupled receptors family 1 profile" evidence="15">
    <location>
        <begin position="38"/>
        <end position="287"/>
    </location>
</feature>
<keyword evidence="8 14" id="KW-0472">Membrane</keyword>
<evidence type="ECO:0000256" key="3">
    <source>
        <dbReference type="ARBA" id="ARBA00022606"/>
    </source>
</evidence>
<keyword evidence="5 14" id="KW-0552">Olfaction</keyword>
<comment type="caution">
    <text evidence="16">The sequence shown here is derived from an EMBL/GenBank/DDBJ whole genome shotgun (WGS) entry which is preliminary data.</text>
</comment>
<evidence type="ECO:0000256" key="4">
    <source>
        <dbReference type="ARBA" id="ARBA00022692"/>
    </source>
</evidence>
<feature type="transmembrane region" description="Helical" evidence="14">
    <location>
        <begin position="197"/>
        <end position="219"/>
    </location>
</feature>
<dbReference type="EMBL" id="WNYA01000006">
    <property type="protein sequence ID" value="KAG8565845.1"/>
    <property type="molecule type" value="Genomic_DNA"/>
</dbReference>
<dbReference type="InterPro" id="IPR000725">
    <property type="entry name" value="Olfact_rcpt"/>
</dbReference>
<evidence type="ECO:0000256" key="1">
    <source>
        <dbReference type="ARBA" id="ARBA00004651"/>
    </source>
</evidence>
<keyword evidence="12 13" id="KW-0807">Transducer</keyword>
<comment type="similarity">
    <text evidence="13">Belongs to the G-protein coupled receptor 1 family.</text>
</comment>
<evidence type="ECO:0000259" key="15">
    <source>
        <dbReference type="PROSITE" id="PS50262"/>
    </source>
</evidence>
<feature type="transmembrane region" description="Helical" evidence="14">
    <location>
        <begin position="99"/>
        <end position="118"/>
    </location>
</feature>
<keyword evidence="3 14" id="KW-0716">Sensory transduction</keyword>
<dbReference type="PRINTS" id="PR00245">
    <property type="entry name" value="OLFACTORYR"/>
</dbReference>
<keyword evidence="9" id="KW-1015">Disulfide bond</keyword>
<dbReference type="PRINTS" id="PR00237">
    <property type="entry name" value="GPCRRHODOPSN"/>
</dbReference>
<accession>A0AAV7B1W3</accession>
<feature type="transmembrane region" description="Helical" evidence="14">
    <location>
        <begin position="139"/>
        <end position="165"/>
    </location>
</feature>
<feature type="transmembrane region" description="Helical" evidence="14">
    <location>
        <begin position="20"/>
        <end position="45"/>
    </location>
</feature>
<dbReference type="InterPro" id="IPR000276">
    <property type="entry name" value="GPCR_Rhodpsn"/>
</dbReference>
<dbReference type="Gene3D" id="1.20.1070.10">
    <property type="entry name" value="Rhodopsin 7-helix transmembrane proteins"/>
    <property type="match status" value="1"/>
</dbReference>
<reference evidence="16" key="1">
    <citation type="thesis" date="2020" institute="ProQuest LLC" country="789 East Eisenhower Parkway, Ann Arbor, MI, USA">
        <title>Comparative Genomics and Chromosome Evolution.</title>
        <authorList>
            <person name="Mudd A.B."/>
        </authorList>
    </citation>
    <scope>NUCLEOTIDE SEQUENCE</scope>
    <source>
        <strain evidence="16">237g6f4</strain>
        <tissue evidence="16">Blood</tissue>
    </source>
</reference>
<evidence type="ECO:0000256" key="6">
    <source>
        <dbReference type="ARBA" id="ARBA00022989"/>
    </source>
</evidence>
<evidence type="ECO:0000256" key="9">
    <source>
        <dbReference type="ARBA" id="ARBA00023157"/>
    </source>
</evidence>
<evidence type="ECO:0000313" key="17">
    <source>
        <dbReference type="Proteomes" id="UP000824782"/>
    </source>
</evidence>
<dbReference type="InterPro" id="IPR017452">
    <property type="entry name" value="GPCR_Rhodpsn_7TM"/>
</dbReference>
<dbReference type="PROSITE" id="PS50262">
    <property type="entry name" value="G_PROTEIN_RECEP_F1_2"/>
    <property type="match status" value="1"/>
</dbReference>
<keyword evidence="17" id="KW-1185">Reference proteome</keyword>
<feature type="transmembrane region" description="Helical" evidence="14">
    <location>
        <begin position="57"/>
        <end position="79"/>
    </location>
</feature>
<keyword evidence="11" id="KW-0325">Glycoprotein</keyword>
<dbReference type="AlphaFoldDB" id="A0AAV7B1W3"/>
<keyword evidence="6 14" id="KW-1133">Transmembrane helix</keyword>
<evidence type="ECO:0000256" key="11">
    <source>
        <dbReference type="ARBA" id="ARBA00023180"/>
    </source>
</evidence>